<evidence type="ECO:0000313" key="2">
    <source>
        <dbReference type="EMBL" id="GAA4917095.1"/>
    </source>
</evidence>
<dbReference type="InterPro" id="IPR005119">
    <property type="entry name" value="LysR_subst-bd"/>
</dbReference>
<reference evidence="3" key="1">
    <citation type="journal article" date="2019" name="Int. J. Syst. Evol. Microbiol.">
        <title>The Global Catalogue of Microorganisms (GCM) 10K type strain sequencing project: providing services to taxonomists for standard genome sequencing and annotation.</title>
        <authorList>
            <consortium name="The Broad Institute Genomics Platform"/>
            <consortium name="The Broad Institute Genome Sequencing Center for Infectious Disease"/>
            <person name="Wu L."/>
            <person name="Ma J."/>
        </authorList>
    </citation>
    <scope>NUCLEOTIDE SEQUENCE [LARGE SCALE GENOMIC DNA]</scope>
    <source>
        <strain evidence="3">JCM 18283</strain>
    </source>
</reference>
<accession>A0ABP9FUL9</accession>
<organism evidence="2 3">
    <name type="scientific">Mucilaginibacter defluvii</name>
    <dbReference type="NCBI Taxonomy" id="1196019"/>
    <lineage>
        <taxon>Bacteria</taxon>
        <taxon>Pseudomonadati</taxon>
        <taxon>Bacteroidota</taxon>
        <taxon>Sphingobacteriia</taxon>
        <taxon>Sphingobacteriales</taxon>
        <taxon>Sphingobacteriaceae</taxon>
        <taxon>Mucilaginibacter</taxon>
    </lineage>
</organism>
<dbReference type="EMBL" id="BAABJI010000002">
    <property type="protein sequence ID" value="GAA4917095.1"/>
    <property type="molecule type" value="Genomic_DNA"/>
</dbReference>
<dbReference type="Proteomes" id="UP001501436">
    <property type="component" value="Unassembled WGS sequence"/>
</dbReference>
<comment type="caution">
    <text evidence="2">The sequence shown here is derived from an EMBL/GenBank/DDBJ whole genome shotgun (WGS) entry which is preliminary data.</text>
</comment>
<feature type="domain" description="LysR substrate-binding" evidence="1">
    <location>
        <begin position="2"/>
        <end position="97"/>
    </location>
</feature>
<evidence type="ECO:0000259" key="1">
    <source>
        <dbReference type="Pfam" id="PF03466"/>
    </source>
</evidence>
<sequence length="99" mass="11136">MVFAEGCIFRERLETWLSSQGVVQYKSTILNSIEGIINFVEAGIGISILPEGIITQYYPGRQIRMQPLNKQLGTMNTVLIHRSEGTPSSALRAFLDTYR</sequence>
<evidence type="ECO:0000313" key="3">
    <source>
        <dbReference type="Proteomes" id="UP001501436"/>
    </source>
</evidence>
<name>A0ABP9FUL9_9SPHI</name>
<proteinExistence type="predicted"/>
<gene>
    <name evidence="2" type="ORF">GCM10023313_20880</name>
</gene>
<protein>
    <recommendedName>
        <fullName evidence="1">LysR substrate-binding domain-containing protein</fullName>
    </recommendedName>
</protein>
<dbReference type="Gene3D" id="3.40.190.290">
    <property type="match status" value="1"/>
</dbReference>
<dbReference type="RefSeq" id="WP_345331139.1">
    <property type="nucleotide sequence ID" value="NZ_BAABJI010000002.1"/>
</dbReference>
<keyword evidence="3" id="KW-1185">Reference proteome</keyword>
<dbReference type="SUPFAM" id="SSF53850">
    <property type="entry name" value="Periplasmic binding protein-like II"/>
    <property type="match status" value="1"/>
</dbReference>
<dbReference type="Pfam" id="PF03466">
    <property type="entry name" value="LysR_substrate"/>
    <property type="match status" value="1"/>
</dbReference>